<name>A0ABW9IFW7_STRGJ</name>
<evidence type="ECO:0000313" key="4">
    <source>
        <dbReference type="Proteomes" id="UP001631993"/>
    </source>
</evidence>
<protein>
    <submittedName>
        <fullName evidence="3">SCO1431 family membrane protein</fullName>
    </submittedName>
</protein>
<evidence type="ECO:0000256" key="1">
    <source>
        <dbReference type="SAM" id="MobiDB-lite"/>
    </source>
</evidence>
<dbReference type="Proteomes" id="UP001631993">
    <property type="component" value="Unassembled WGS sequence"/>
</dbReference>
<accession>A0ABW9IFW7</accession>
<organism evidence="3 4">
    <name type="scientific">Streptomyces galilaeus</name>
    <dbReference type="NCBI Taxonomy" id="33899"/>
    <lineage>
        <taxon>Bacteria</taxon>
        <taxon>Bacillati</taxon>
        <taxon>Actinomycetota</taxon>
        <taxon>Actinomycetes</taxon>
        <taxon>Kitasatosporales</taxon>
        <taxon>Streptomycetaceae</taxon>
        <taxon>Streptomyces</taxon>
    </lineage>
</organism>
<dbReference type="RefSeq" id="WP_107430177.1">
    <property type="nucleotide sequence ID" value="NZ_BMVS01000021.1"/>
</dbReference>
<dbReference type="GeneID" id="93766086"/>
<feature type="region of interest" description="Disordered" evidence="1">
    <location>
        <begin position="1"/>
        <end position="22"/>
    </location>
</feature>
<keyword evidence="2" id="KW-0812">Transmembrane</keyword>
<sequence length="48" mass="4984">MTAHAAAVTAARTRTGGPKDDGPKILEHVMGWTLVVVVAMLVTQLGLV</sequence>
<evidence type="ECO:0000313" key="3">
    <source>
        <dbReference type="EMBL" id="MFM9647395.1"/>
    </source>
</evidence>
<comment type="caution">
    <text evidence="3">The sequence shown here is derived from an EMBL/GenBank/DDBJ whole genome shotgun (WGS) entry which is preliminary data.</text>
</comment>
<dbReference type="InterPro" id="IPR047816">
    <property type="entry name" value="SCO1431-like"/>
</dbReference>
<dbReference type="NCBIfam" id="NF033485">
    <property type="entry name" value="small_SCO1431"/>
    <property type="match status" value="1"/>
</dbReference>
<reference evidence="3 4" key="1">
    <citation type="submission" date="2024-12" db="EMBL/GenBank/DDBJ databases">
        <title>Forecasting of Potato common scab and diversities of Pathogenic streptomyces spp. in china.</title>
        <authorList>
            <person name="Handique U."/>
            <person name="Wu J."/>
        </authorList>
    </citation>
    <scope>NUCLEOTIDE SEQUENCE [LARGE SCALE GENOMIC DNA]</scope>
    <source>
        <strain evidence="3 4">ZRIMU1585</strain>
    </source>
</reference>
<dbReference type="EMBL" id="JBJVNE010000006">
    <property type="protein sequence ID" value="MFM9647395.1"/>
    <property type="molecule type" value="Genomic_DNA"/>
</dbReference>
<evidence type="ECO:0000256" key="2">
    <source>
        <dbReference type="SAM" id="Phobius"/>
    </source>
</evidence>
<feature type="compositionally biased region" description="Low complexity" evidence="1">
    <location>
        <begin position="1"/>
        <end position="15"/>
    </location>
</feature>
<keyword evidence="2" id="KW-1133">Transmembrane helix</keyword>
<keyword evidence="4" id="KW-1185">Reference proteome</keyword>
<proteinExistence type="predicted"/>
<feature type="transmembrane region" description="Helical" evidence="2">
    <location>
        <begin position="29"/>
        <end position="47"/>
    </location>
</feature>
<gene>
    <name evidence="3" type="ORF">ACKI1S_14760</name>
</gene>
<keyword evidence="2" id="KW-0472">Membrane</keyword>